<dbReference type="RefSeq" id="WP_379665673.1">
    <property type="nucleotide sequence ID" value="NZ_JBHULH010000003.1"/>
</dbReference>
<reference evidence="3" key="1">
    <citation type="journal article" date="2019" name="Int. J. Syst. Evol. Microbiol.">
        <title>The Global Catalogue of Microorganisms (GCM) 10K type strain sequencing project: providing services to taxonomists for standard genome sequencing and annotation.</title>
        <authorList>
            <consortium name="The Broad Institute Genomics Platform"/>
            <consortium name="The Broad Institute Genome Sequencing Center for Infectious Disease"/>
            <person name="Wu L."/>
            <person name="Ma J."/>
        </authorList>
    </citation>
    <scope>NUCLEOTIDE SEQUENCE [LARGE SCALE GENOMIC DNA]</scope>
    <source>
        <strain evidence="3">KCTC 52127</strain>
    </source>
</reference>
<name>A0ABW5LQ62_9FLAO</name>
<keyword evidence="1" id="KW-1133">Transmembrane helix</keyword>
<feature type="transmembrane region" description="Helical" evidence="1">
    <location>
        <begin position="7"/>
        <end position="26"/>
    </location>
</feature>
<evidence type="ECO:0000313" key="2">
    <source>
        <dbReference type="EMBL" id="MFD2566963.1"/>
    </source>
</evidence>
<comment type="caution">
    <text evidence="2">The sequence shown here is derived from an EMBL/GenBank/DDBJ whole genome shotgun (WGS) entry which is preliminary data.</text>
</comment>
<sequence length="60" mass="6714">MKDLRKIIALFIFIFVVGTAITIASINNKLEQKNTIETVEISKDSTDSTQSKDNKDKKAV</sequence>
<keyword evidence="1" id="KW-0472">Membrane</keyword>
<dbReference type="Proteomes" id="UP001597508">
    <property type="component" value="Unassembled WGS sequence"/>
</dbReference>
<evidence type="ECO:0000256" key="1">
    <source>
        <dbReference type="SAM" id="Phobius"/>
    </source>
</evidence>
<keyword evidence="3" id="KW-1185">Reference proteome</keyword>
<proteinExistence type="predicted"/>
<accession>A0ABW5LQ62</accession>
<gene>
    <name evidence="2" type="ORF">ACFSRZ_06240</name>
</gene>
<keyword evidence="1" id="KW-0812">Transmembrane</keyword>
<organism evidence="2 3">
    <name type="scientific">Pseudotenacibaculum haliotis</name>
    <dbReference type="NCBI Taxonomy" id="1862138"/>
    <lineage>
        <taxon>Bacteria</taxon>
        <taxon>Pseudomonadati</taxon>
        <taxon>Bacteroidota</taxon>
        <taxon>Flavobacteriia</taxon>
        <taxon>Flavobacteriales</taxon>
        <taxon>Flavobacteriaceae</taxon>
        <taxon>Pseudotenacibaculum</taxon>
    </lineage>
</organism>
<evidence type="ECO:0000313" key="3">
    <source>
        <dbReference type="Proteomes" id="UP001597508"/>
    </source>
</evidence>
<dbReference type="EMBL" id="JBHULH010000003">
    <property type="protein sequence ID" value="MFD2566963.1"/>
    <property type="molecule type" value="Genomic_DNA"/>
</dbReference>
<protein>
    <submittedName>
        <fullName evidence="2">Uncharacterized protein</fullName>
    </submittedName>
</protein>